<organism evidence="1 2">
    <name type="scientific">Gossypium australe</name>
    <dbReference type="NCBI Taxonomy" id="47621"/>
    <lineage>
        <taxon>Eukaryota</taxon>
        <taxon>Viridiplantae</taxon>
        <taxon>Streptophyta</taxon>
        <taxon>Embryophyta</taxon>
        <taxon>Tracheophyta</taxon>
        <taxon>Spermatophyta</taxon>
        <taxon>Magnoliopsida</taxon>
        <taxon>eudicotyledons</taxon>
        <taxon>Gunneridae</taxon>
        <taxon>Pentapetalae</taxon>
        <taxon>rosids</taxon>
        <taxon>malvids</taxon>
        <taxon>Malvales</taxon>
        <taxon>Malvaceae</taxon>
        <taxon>Malvoideae</taxon>
        <taxon>Gossypium</taxon>
    </lineage>
</organism>
<dbReference type="Proteomes" id="UP000325315">
    <property type="component" value="Unassembled WGS sequence"/>
</dbReference>
<comment type="caution">
    <text evidence="1">The sequence shown here is derived from an EMBL/GenBank/DDBJ whole genome shotgun (WGS) entry which is preliminary data.</text>
</comment>
<name>A0A5B6WLM6_9ROSI</name>
<protein>
    <submittedName>
        <fullName evidence="1">Uncharacterized protein</fullName>
    </submittedName>
</protein>
<dbReference type="PANTHER" id="PTHR32108">
    <property type="entry name" value="DNA-DIRECTED RNA POLYMERASE SUBUNIT ALPHA"/>
    <property type="match status" value="1"/>
</dbReference>
<sequence>MIDVGLILQDLEKMSKGVKSYCEFHSKEGHEIQECVEFRALVQSLMDKKEIEFFEDVKGLEGEDVNRPVEIILRPRSNEAGTQVVPRFIIQKPVAFPYKDSKRVLWNYDCNVMTPGEDNSVNTSEEGHYIGFFMRSGRHYDPTSARTEPIKGKTLAVEHKK</sequence>
<dbReference type="AlphaFoldDB" id="A0A5B6WLM6"/>
<dbReference type="EMBL" id="SMMG02000002">
    <property type="protein sequence ID" value="KAA3482739.1"/>
    <property type="molecule type" value="Genomic_DNA"/>
</dbReference>
<keyword evidence="2" id="KW-1185">Reference proteome</keyword>
<dbReference type="PANTHER" id="PTHR32108:SF5">
    <property type="entry name" value="DYNACTIN SUBUNIT 1-LIKE"/>
    <property type="match status" value="1"/>
</dbReference>
<proteinExistence type="predicted"/>
<dbReference type="OrthoDB" id="999492at2759"/>
<evidence type="ECO:0000313" key="1">
    <source>
        <dbReference type="EMBL" id="KAA3482739.1"/>
    </source>
</evidence>
<evidence type="ECO:0000313" key="2">
    <source>
        <dbReference type="Proteomes" id="UP000325315"/>
    </source>
</evidence>
<reference evidence="2" key="1">
    <citation type="journal article" date="2019" name="Plant Biotechnol. J.">
        <title>Genome sequencing of the Australian wild diploid species Gossypium australe highlights disease resistance and delayed gland morphogenesis.</title>
        <authorList>
            <person name="Cai Y."/>
            <person name="Cai X."/>
            <person name="Wang Q."/>
            <person name="Wang P."/>
            <person name="Zhang Y."/>
            <person name="Cai C."/>
            <person name="Xu Y."/>
            <person name="Wang K."/>
            <person name="Zhou Z."/>
            <person name="Wang C."/>
            <person name="Geng S."/>
            <person name="Li B."/>
            <person name="Dong Q."/>
            <person name="Hou Y."/>
            <person name="Wang H."/>
            <person name="Ai P."/>
            <person name="Liu Z."/>
            <person name="Yi F."/>
            <person name="Sun M."/>
            <person name="An G."/>
            <person name="Cheng J."/>
            <person name="Zhang Y."/>
            <person name="Shi Q."/>
            <person name="Xie Y."/>
            <person name="Shi X."/>
            <person name="Chang Y."/>
            <person name="Huang F."/>
            <person name="Chen Y."/>
            <person name="Hong S."/>
            <person name="Mi L."/>
            <person name="Sun Q."/>
            <person name="Zhang L."/>
            <person name="Zhou B."/>
            <person name="Peng R."/>
            <person name="Zhang X."/>
            <person name="Liu F."/>
        </authorList>
    </citation>
    <scope>NUCLEOTIDE SEQUENCE [LARGE SCALE GENOMIC DNA]</scope>
    <source>
        <strain evidence="2">cv. PA1801</strain>
    </source>
</reference>
<gene>
    <name evidence="1" type="ORF">EPI10_004962</name>
</gene>
<accession>A0A5B6WLM6</accession>